<evidence type="ECO:0000259" key="3">
    <source>
        <dbReference type="PROSITE" id="PS50977"/>
    </source>
</evidence>
<evidence type="ECO:0000256" key="2">
    <source>
        <dbReference type="PROSITE-ProRule" id="PRU00335"/>
    </source>
</evidence>
<feature type="domain" description="HTH tetR-type" evidence="3">
    <location>
        <begin position="9"/>
        <end position="69"/>
    </location>
</feature>
<dbReference type="PROSITE" id="PS50977">
    <property type="entry name" value="HTH_TETR_2"/>
    <property type="match status" value="1"/>
</dbReference>
<dbReference type="PRINTS" id="PR00455">
    <property type="entry name" value="HTHTETR"/>
</dbReference>
<gene>
    <name evidence="4" type="ORF">D8S82_00775</name>
</gene>
<dbReference type="Proteomes" id="UP000315759">
    <property type="component" value="Unassembled WGS sequence"/>
</dbReference>
<dbReference type="PANTHER" id="PTHR30055:SF235">
    <property type="entry name" value="TRANSCRIPTIONAL REGULATORY PROTEIN"/>
    <property type="match status" value="1"/>
</dbReference>
<name>A0A544W8Z8_9MYCO</name>
<dbReference type="PANTHER" id="PTHR30055">
    <property type="entry name" value="HTH-TYPE TRANSCRIPTIONAL REGULATOR RUTR"/>
    <property type="match status" value="1"/>
</dbReference>
<sequence length="181" mass="19191">MTSRAARRASTQARILEAARLEFGDRGFEATTVRGIAHRAGVDPSLVLQHYGSKSALFTAAIQLPPGEPQEAEEHLVDVLTVRAAELPPEMRALVRSMLTVPQASEAVRLHLDERIGNLAAGIGGPDAELRAAVAVSSILGLTIARHFLQLRAVSSASDEDLVRVASRAIASGLGAETTRQ</sequence>
<dbReference type="SUPFAM" id="SSF48498">
    <property type="entry name" value="Tetracyclin repressor-like, C-terminal domain"/>
    <property type="match status" value="1"/>
</dbReference>
<dbReference type="AlphaFoldDB" id="A0A544W8Z8"/>
<dbReference type="EMBL" id="VIFX01000001">
    <property type="protein sequence ID" value="TQR88711.1"/>
    <property type="molecule type" value="Genomic_DNA"/>
</dbReference>
<dbReference type="Gene3D" id="1.10.10.60">
    <property type="entry name" value="Homeodomain-like"/>
    <property type="match status" value="1"/>
</dbReference>
<dbReference type="Gene3D" id="1.10.357.10">
    <property type="entry name" value="Tetracycline Repressor, domain 2"/>
    <property type="match status" value="1"/>
</dbReference>
<dbReference type="Pfam" id="PF17920">
    <property type="entry name" value="TetR_C_16"/>
    <property type="match status" value="1"/>
</dbReference>
<comment type="caution">
    <text evidence="4">The sequence shown here is derived from an EMBL/GenBank/DDBJ whole genome shotgun (WGS) entry which is preliminary data.</text>
</comment>
<keyword evidence="5" id="KW-1185">Reference proteome</keyword>
<dbReference type="SUPFAM" id="SSF46689">
    <property type="entry name" value="Homeodomain-like"/>
    <property type="match status" value="1"/>
</dbReference>
<feature type="DNA-binding region" description="H-T-H motif" evidence="2">
    <location>
        <begin position="32"/>
        <end position="51"/>
    </location>
</feature>
<dbReference type="InterPro" id="IPR036271">
    <property type="entry name" value="Tet_transcr_reg_TetR-rel_C_sf"/>
</dbReference>
<proteinExistence type="predicted"/>
<keyword evidence="1 2" id="KW-0238">DNA-binding</keyword>
<dbReference type="Pfam" id="PF00440">
    <property type="entry name" value="TetR_N"/>
    <property type="match status" value="1"/>
</dbReference>
<dbReference type="InterPro" id="IPR041678">
    <property type="entry name" value="TetR_C_16"/>
</dbReference>
<dbReference type="InterPro" id="IPR050109">
    <property type="entry name" value="HTH-type_TetR-like_transc_reg"/>
</dbReference>
<dbReference type="InterPro" id="IPR009057">
    <property type="entry name" value="Homeodomain-like_sf"/>
</dbReference>
<dbReference type="GO" id="GO:0003700">
    <property type="term" value="F:DNA-binding transcription factor activity"/>
    <property type="evidence" value="ECO:0007669"/>
    <property type="project" value="TreeGrafter"/>
</dbReference>
<protein>
    <submittedName>
        <fullName evidence="4">TetR/AcrR family transcriptional regulator</fullName>
    </submittedName>
</protein>
<evidence type="ECO:0000256" key="1">
    <source>
        <dbReference type="ARBA" id="ARBA00023125"/>
    </source>
</evidence>
<reference evidence="4 5" key="1">
    <citation type="submission" date="2018-10" db="EMBL/GenBank/DDBJ databases">
        <title>Draft genome of Mycobacterium hodleri strain B.</title>
        <authorList>
            <person name="Amande T.J."/>
            <person name="Mcgenity T.J."/>
        </authorList>
    </citation>
    <scope>NUCLEOTIDE SEQUENCE [LARGE SCALE GENOMIC DNA]</scope>
    <source>
        <strain evidence="4 5">B</strain>
    </source>
</reference>
<evidence type="ECO:0000313" key="5">
    <source>
        <dbReference type="Proteomes" id="UP000315759"/>
    </source>
</evidence>
<evidence type="ECO:0000313" key="4">
    <source>
        <dbReference type="EMBL" id="TQR88711.1"/>
    </source>
</evidence>
<dbReference type="GO" id="GO:0000976">
    <property type="term" value="F:transcription cis-regulatory region binding"/>
    <property type="evidence" value="ECO:0007669"/>
    <property type="project" value="TreeGrafter"/>
</dbReference>
<dbReference type="InterPro" id="IPR001647">
    <property type="entry name" value="HTH_TetR"/>
</dbReference>
<accession>A0A544W8Z8</accession>
<organism evidence="4 5">
    <name type="scientific">Mycolicibacterium hodleri</name>
    <dbReference type="NCBI Taxonomy" id="49897"/>
    <lineage>
        <taxon>Bacteria</taxon>
        <taxon>Bacillati</taxon>
        <taxon>Actinomycetota</taxon>
        <taxon>Actinomycetes</taxon>
        <taxon>Mycobacteriales</taxon>
        <taxon>Mycobacteriaceae</taxon>
        <taxon>Mycolicibacterium</taxon>
    </lineage>
</organism>